<keyword evidence="2" id="KW-1133">Transmembrane helix</keyword>
<dbReference type="AlphaFoldDB" id="S8E2D6"/>
<gene>
    <name evidence="3" type="ORF">FOMPIDRAFT_1050613</name>
</gene>
<feature type="transmembrane region" description="Helical" evidence="2">
    <location>
        <begin position="442"/>
        <end position="461"/>
    </location>
</feature>
<reference evidence="3 4" key="1">
    <citation type="journal article" date="2012" name="Science">
        <title>The Paleozoic origin of enzymatic lignin decomposition reconstructed from 31 fungal genomes.</title>
        <authorList>
            <person name="Floudas D."/>
            <person name="Binder M."/>
            <person name="Riley R."/>
            <person name="Barry K."/>
            <person name="Blanchette R.A."/>
            <person name="Henrissat B."/>
            <person name="Martinez A.T."/>
            <person name="Otillar R."/>
            <person name="Spatafora J.W."/>
            <person name="Yadav J.S."/>
            <person name="Aerts A."/>
            <person name="Benoit I."/>
            <person name="Boyd A."/>
            <person name="Carlson A."/>
            <person name="Copeland A."/>
            <person name="Coutinho P.M."/>
            <person name="de Vries R.P."/>
            <person name="Ferreira P."/>
            <person name="Findley K."/>
            <person name="Foster B."/>
            <person name="Gaskell J."/>
            <person name="Glotzer D."/>
            <person name="Gorecki P."/>
            <person name="Heitman J."/>
            <person name="Hesse C."/>
            <person name="Hori C."/>
            <person name="Igarashi K."/>
            <person name="Jurgens J.A."/>
            <person name="Kallen N."/>
            <person name="Kersten P."/>
            <person name="Kohler A."/>
            <person name="Kuees U."/>
            <person name="Kumar T.K.A."/>
            <person name="Kuo A."/>
            <person name="LaButti K."/>
            <person name="Larrondo L.F."/>
            <person name="Lindquist E."/>
            <person name="Ling A."/>
            <person name="Lombard V."/>
            <person name="Lucas S."/>
            <person name="Lundell T."/>
            <person name="Martin R."/>
            <person name="McLaughlin D.J."/>
            <person name="Morgenstern I."/>
            <person name="Morin E."/>
            <person name="Murat C."/>
            <person name="Nagy L.G."/>
            <person name="Nolan M."/>
            <person name="Ohm R.A."/>
            <person name="Patyshakuliyeva A."/>
            <person name="Rokas A."/>
            <person name="Ruiz-Duenas F.J."/>
            <person name="Sabat G."/>
            <person name="Salamov A."/>
            <person name="Samejima M."/>
            <person name="Schmutz J."/>
            <person name="Slot J.C."/>
            <person name="St John F."/>
            <person name="Stenlid J."/>
            <person name="Sun H."/>
            <person name="Sun S."/>
            <person name="Syed K."/>
            <person name="Tsang A."/>
            <person name="Wiebenga A."/>
            <person name="Young D."/>
            <person name="Pisabarro A."/>
            <person name="Eastwood D.C."/>
            <person name="Martin F."/>
            <person name="Cullen D."/>
            <person name="Grigoriev I.V."/>
            <person name="Hibbett D.S."/>
        </authorList>
    </citation>
    <scope>NUCLEOTIDE SEQUENCE</scope>
    <source>
        <strain evidence="4">FP-58527</strain>
    </source>
</reference>
<feature type="region of interest" description="Disordered" evidence="1">
    <location>
        <begin position="152"/>
        <end position="251"/>
    </location>
</feature>
<evidence type="ECO:0000313" key="4">
    <source>
        <dbReference type="Proteomes" id="UP000015241"/>
    </source>
</evidence>
<feature type="transmembrane region" description="Helical" evidence="2">
    <location>
        <begin position="330"/>
        <end position="355"/>
    </location>
</feature>
<feature type="compositionally biased region" description="Low complexity" evidence="1">
    <location>
        <begin position="224"/>
        <end position="233"/>
    </location>
</feature>
<dbReference type="STRING" id="743788.S8E2D6"/>
<sequence length="509" mass="56272">MPSRLVTEDTSDPWYLTVIRTQGLLFVRPEKSWRPVVCFDVVDRPQPFEVALGCDGQNPNTKIPLKLHHVNHRSKLDIKVLHKSHKHRKRQHLVASAFVSLSELVSKQARPGSTIDIRLSCPTPQKKGPTVKGKQQHHANLVIRLHAPDTTPVFHSEEPYHPDSDADTLSEPPSSKGPSETAVEEPTPGQHDPPPTSLRRRKRRVRGYSLDTDDEDEDEDDTESVSVESSYSSAPHDDYFPPTLDTDKPAFDSTMLGSVDTDGALSAREPDLLPRYTDAEPAAPIPLSWGERVLDRVAPYAELLEAERVPQGHARTERFDKVLARLLTEWYVVAASLLALAGIDAAIFGLAPGSIFPVDGLARMIVALGAIAAGLGLFLDTLLVFSYSNADAHKFQTIAKDVYGTYFFFCLYCRLPAVCLLVSTTSLTLFLLSVAWAEWPSAVLVVSFLAGILFSLQYLVFGCHRMFNLAAWCVRSLWRALFVRPAQVHAQGDGRAPARGTPETGVERS</sequence>
<keyword evidence="2" id="KW-0812">Transmembrane</keyword>
<dbReference type="Proteomes" id="UP000015241">
    <property type="component" value="Unassembled WGS sequence"/>
</dbReference>
<dbReference type="OrthoDB" id="2642524at2759"/>
<feature type="transmembrane region" description="Helical" evidence="2">
    <location>
        <begin position="406"/>
        <end position="436"/>
    </location>
</feature>
<protein>
    <submittedName>
        <fullName evidence="3">Uncharacterized protein</fullName>
    </submittedName>
</protein>
<organism evidence="3 4">
    <name type="scientific">Fomitopsis schrenkii</name>
    <name type="common">Brown rot fungus</name>
    <dbReference type="NCBI Taxonomy" id="2126942"/>
    <lineage>
        <taxon>Eukaryota</taxon>
        <taxon>Fungi</taxon>
        <taxon>Dikarya</taxon>
        <taxon>Basidiomycota</taxon>
        <taxon>Agaricomycotina</taxon>
        <taxon>Agaricomycetes</taxon>
        <taxon>Polyporales</taxon>
        <taxon>Fomitopsis</taxon>
    </lineage>
</organism>
<evidence type="ECO:0000256" key="2">
    <source>
        <dbReference type="SAM" id="Phobius"/>
    </source>
</evidence>
<feature type="compositionally biased region" description="Basic and acidic residues" evidence="1">
    <location>
        <begin position="235"/>
        <end position="250"/>
    </location>
</feature>
<feature type="compositionally biased region" description="Basic and acidic residues" evidence="1">
    <location>
        <begin position="155"/>
        <end position="164"/>
    </location>
</feature>
<dbReference type="eggNOG" id="ENOG502SHUE">
    <property type="taxonomic scope" value="Eukaryota"/>
</dbReference>
<keyword evidence="4" id="KW-1185">Reference proteome</keyword>
<evidence type="ECO:0000256" key="1">
    <source>
        <dbReference type="SAM" id="MobiDB-lite"/>
    </source>
</evidence>
<proteinExistence type="predicted"/>
<accession>S8E2D6</accession>
<feature type="compositionally biased region" description="Acidic residues" evidence="1">
    <location>
        <begin position="211"/>
        <end position="223"/>
    </location>
</feature>
<dbReference type="HOGENOM" id="CLU_582734_0_0_1"/>
<keyword evidence="2" id="KW-0472">Membrane</keyword>
<evidence type="ECO:0000313" key="3">
    <source>
        <dbReference type="EMBL" id="EPS99326.1"/>
    </source>
</evidence>
<dbReference type="InParanoid" id="S8E2D6"/>
<name>S8E2D6_FOMSC</name>
<dbReference type="EMBL" id="KE504157">
    <property type="protein sequence ID" value="EPS99326.1"/>
    <property type="molecule type" value="Genomic_DNA"/>
</dbReference>
<feature type="transmembrane region" description="Helical" evidence="2">
    <location>
        <begin position="361"/>
        <end position="385"/>
    </location>
</feature>